<dbReference type="EMBL" id="CAUYUJ010008453">
    <property type="protein sequence ID" value="CAK0823999.1"/>
    <property type="molecule type" value="Genomic_DNA"/>
</dbReference>
<accession>A0ABN9RXV7</accession>
<proteinExistence type="predicted"/>
<name>A0ABN9RXV7_9DINO</name>
<protein>
    <submittedName>
        <fullName evidence="1">Uncharacterized protein</fullName>
    </submittedName>
</protein>
<organism evidence="1 2">
    <name type="scientific">Prorocentrum cordatum</name>
    <dbReference type="NCBI Taxonomy" id="2364126"/>
    <lineage>
        <taxon>Eukaryota</taxon>
        <taxon>Sar</taxon>
        <taxon>Alveolata</taxon>
        <taxon>Dinophyceae</taxon>
        <taxon>Prorocentrales</taxon>
        <taxon>Prorocentraceae</taxon>
        <taxon>Prorocentrum</taxon>
    </lineage>
</organism>
<sequence>AAQRTQARDLAALRSTVDRFSADIGHTRDSDPQEHHMESPNFKRHIDPAALAVTSRAFVALDKVQSILTPLLQDCNMAPAVDYKWEADPTGKRFVISFKGAANYANRKVGQRLASFRRSDGRWENFACRDMGDKHTNLYTSMDKNPFTIERELAVRAARRVVEEACADTKFFTDKGKGALSSSWLPFLRITPTDNGDKPVVEWSADKLRKLQMSKDSLATLVEDALAGASA</sequence>
<comment type="caution">
    <text evidence="1">The sequence shown here is derived from an EMBL/GenBank/DDBJ whole genome shotgun (WGS) entry which is preliminary data.</text>
</comment>
<reference evidence="1" key="1">
    <citation type="submission" date="2023-10" db="EMBL/GenBank/DDBJ databases">
        <authorList>
            <person name="Chen Y."/>
            <person name="Shah S."/>
            <person name="Dougan E. K."/>
            <person name="Thang M."/>
            <person name="Chan C."/>
        </authorList>
    </citation>
    <scope>NUCLEOTIDE SEQUENCE [LARGE SCALE GENOMIC DNA]</scope>
</reference>
<feature type="non-terminal residue" evidence="1">
    <location>
        <position position="231"/>
    </location>
</feature>
<gene>
    <name evidence="1" type="ORF">PCOR1329_LOCUS24534</name>
</gene>
<dbReference type="Proteomes" id="UP001189429">
    <property type="component" value="Unassembled WGS sequence"/>
</dbReference>
<feature type="non-terminal residue" evidence="1">
    <location>
        <position position="1"/>
    </location>
</feature>
<keyword evidence="2" id="KW-1185">Reference proteome</keyword>
<evidence type="ECO:0000313" key="2">
    <source>
        <dbReference type="Proteomes" id="UP001189429"/>
    </source>
</evidence>
<evidence type="ECO:0000313" key="1">
    <source>
        <dbReference type="EMBL" id="CAK0823999.1"/>
    </source>
</evidence>